<name>A0A7X3SKI4_9FIRM</name>
<proteinExistence type="predicted"/>
<dbReference type="Gene3D" id="3.30.1380.10">
    <property type="match status" value="1"/>
</dbReference>
<evidence type="ECO:0000313" key="4">
    <source>
        <dbReference type="Proteomes" id="UP000460412"/>
    </source>
</evidence>
<reference evidence="3 4" key="1">
    <citation type="submission" date="2019-12" db="EMBL/GenBank/DDBJ databases">
        <title>Sporaefaciens musculi gen. nov., sp. nov., a novel bacterium isolated from the caecum of an obese mouse.</title>
        <authorList>
            <person name="Rasmussen T.S."/>
            <person name="Streidl T."/>
            <person name="Hitch T.C.A."/>
            <person name="Wortmann E."/>
            <person name="Deptula P."/>
            <person name="Hansen M."/>
            <person name="Nielsen D.S."/>
            <person name="Clavel T."/>
            <person name="Vogensen F.K."/>
        </authorList>
    </citation>
    <scope>NUCLEOTIDE SEQUENCE [LARGE SCALE GENOMIC DNA]</scope>
    <source>
        <strain evidence="3 4">WCA-9-b2</strain>
    </source>
</reference>
<dbReference type="EMBL" id="WUQX01000001">
    <property type="protein sequence ID" value="MXP77544.1"/>
    <property type="molecule type" value="Genomic_DNA"/>
</dbReference>
<evidence type="ECO:0000256" key="1">
    <source>
        <dbReference type="SAM" id="MobiDB-lite"/>
    </source>
</evidence>
<dbReference type="InterPro" id="IPR009045">
    <property type="entry name" value="Zn_M74/Hedgehog-like"/>
</dbReference>
<gene>
    <name evidence="3" type="ORF">GN277_19980</name>
</gene>
<evidence type="ECO:0000313" key="3">
    <source>
        <dbReference type="EMBL" id="MXP77544.1"/>
    </source>
</evidence>
<dbReference type="Proteomes" id="UP000460412">
    <property type="component" value="Unassembled WGS sequence"/>
</dbReference>
<feature type="region of interest" description="Disordered" evidence="1">
    <location>
        <begin position="24"/>
        <end position="50"/>
    </location>
</feature>
<comment type="caution">
    <text evidence="3">The sequence shown here is derived from an EMBL/GenBank/DDBJ whole genome shotgun (WGS) entry which is preliminary data.</text>
</comment>
<dbReference type="AlphaFoldDB" id="A0A7X3SKI4"/>
<feature type="domain" description="Peptidase M15C" evidence="2">
    <location>
        <begin position="188"/>
        <end position="272"/>
    </location>
</feature>
<dbReference type="InterPro" id="IPR039561">
    <property type="entry name" value="Peptidase_M15C"/>
</dbReference>
<keyword evidence="4" id="KW-1185">Reference proteome</keyword>
<sequence>MAAVLVVLIIVLAAVIYFKMKDSDKKDSDDAKSKAKSEQTADGEPASDVPVDMPLIPNMEAGAIVDRALVDMGQLDQYFVANEISEDIFQFINGMSYVENPNISREQLRYIKVLHYNFNHEVQVGELIVNANIAEDVRNIFRELFEQEYEIQSMYLIERFWTGDGSSSDRSSIENNNTSAFNYRTIAGTDQLSNHALGYAIDINPLQNPYVAYNADGSFREIYPEMERFIDRANGEPHMIGHEDVCYQIFTRYGFTWGGDWTDPIDYQHFEKNLG</sequence>
<protein>
    <submittedName>
        <fullName evidence="3">M15 family peptidase</fullName>
    </submittedName>
</protein>
<evidence type="ECO:0000259" key="2">
    <source>
        <dbReference type="Pfam" id="PF13539"/>
    </source>
</evidence>
<organism evidence="3 4">
    <name type="scientific">Sporofaciens musculi</name>
    <dbReference type="NCBI Taxonomy" id="2681861"/>
    <lineage>
        <taxon>Bacteria</taxon>
        <taxon>Bacillati</taxon>
        <taxon>Bacillota</taxon>
        <taxon>Clostridia</taxon>
        <taxon>Lachnospirales</taxon>
        <taxon>Lachnospiraceae</taxon>
        <taxon>Sporofaciens</taxon>
    </lineage>
</organism>
<dbReference type="Pfam" id="PF13539">
    <property type="entry name" value="Peptidase_M15_4"/>
    <property type="match status" value="1"/>
</dbReference>
<accession>A0A7X3SKI4</accession>
<dbReference type="GO" id="GO:0008233">
    <property type="term" value="F:peptidase activity"/>
    <property type="evidence" value="ECO:0007669"/>
    <property type="project" value="InterPro"/>
</dbReference>
<dbReference type="SUPFAM" id="SSF55166">
    <property type="entry name" value="Hedgehog/DD-peptidase"/>
    <property type="match status" value="1"/>
</dbReference>
<feature type="compositionally biased region" description="Basic and acidic residues" evidence="1">
    <location>
        <begin position="24"/>
        <end position="39"/>
    </location>
</feature>